<feature type="compositionally biased region" description="Polar residues" evidence="1">
    <location>
        <begin position="95"/>
        <end position="104"/>
    </location>
</feature>
<evidence type="ECO:0000256" key="1">
    <source>
        <dbReference type="SAM" id="MobiDB-lite"/>
    </source>
</evidence>
<protein>
    <recommendedName>
        <fullName evidence="4">Secreted protein</fullName>
    </recommendedName>
</protein>
<organism evidence="2 3">
    <name type="scientific">Angustibacter aerolatus</name>
    <dbReference type="NCBI Taxonomy" id="1162965"/>
    <lineage>
        <taxon>Bacteria</taxon>
        <taxon>Bacillati</taxon>
        <taxon>Actinomycetota</taxon>
        <taxon>Actinomycetes</taxon>
        <taxon>Kineosporiales</taxon>
        <taxon>Kineosporiaceae</taxon>
    </lineage>
</organism>
<dbReference type="EMBL" id="BSUZ01000001">
    <property type="protein sequence ID" value="GMA88249.1"/>
    <property type="molecule type" value="Genomic_DNA"/>
</dbReference>
<sequence>MPLGVAVAVGLGLALVVADGVAPSVGRLLTASSSPPLQALSTRAPPSSAAVASVRGLPRRMAATLTGVPQRGQNRRPTPAPGVTGHFCPRVGTAQAGQKASRGT</sequence>
<proteinExistence type="predicted"/>
<accession>A0ABQ6JM97</accession>
<feature type="region of interest" description="Disordered" evidence="1">
    <location>
        <begin position="65"/>
        <end position="104"/>
    </location>
</feature>
<gene>
    <name evidence="2" type="ORF">GCM10025868_34990</name>
</gene>
<dbReference type="Proteomes" id="UP001157017">
    <property type="component" value="Unassembled WGS sequence"/>
</dbReference>
<keyword evidence="3" id="KW-1185">Reference proteome</keyword>
<evidence type="ECO:0000313" key="3">
    <source>
        <dbReference type="Proteomes" id="UP001157017"/>
    </source>
</evidence>
<comment type="caution">
    <text evidence="2">The sequence shown here is derived from an EMBL/GenBank/DDBJ whole genome shotgun (WGS) entry which is preliminary data.</text>
</comment>
<evidence type="ECO:0008006" key="4">
    <source>
        <dbReference type="Google" id="ProtNLM"/>
    </source>
</evidence>
<evidence type="ECO:0000313" key="2">
    <source>
        <dbReference type="EMBL" id="GMA88249.1"/>
    </source>
</evidence>
<reference evidence="3" key="1">
    <citation type="journal article" date="2019" name="Int. J. Syst. Evol. Microbiol.">
        <title>The Global Catalogue of Microorganisms (GCM) 10K type strain sequencing project: providing services to taxonomists for standard genome sequencing and annotation.</title>
        <authorList>
            <consortium name="The Broad Institute Genomics Platform"/>
            <consortium name="The Broad Institute Genome Sequencing Center for Infectious Disease"/>
            <person name="Wu L."/>
            <person name="Ma J."/>
        </authorList>
    </citation>
    <scope>NUCLEOTIDE SEQUENCE [LARGE SCALE GENOMIC DNA]</scope>
    <source>
        <strain evidence="3">NBRC 108730</strain>
    </source>
</reference>
<name>A0ABQ6JM97_9ACTN</name>